<dbReference type="Proteomes" id="UP001205843">
    <property type="component" value="Unassembled WGS sequence"/>
</dbReference>
<dbReference type="InterPro" id="IPR016032">
    <property type="entry name" value="Sig_transdc_resp-reg_C-effctor"/>
</dbReference>
<comment type="caution">
    <text evidence="5">The sequence shown here is derived from an EMBL/GenBank/DDBJ whole genome shotgun (WGS) entry which is preliminary data.</text>
</comment>
<keyword evidence="6" id="KW-1185">Reference proteome</keyword>
<dbReference type="InterPro" id="IPR036388">
    <property type="entry name" value="WH-like_DNA-bd_sf"/>
</dbReference>
<dbReference type="PANTHER" id="PTHR44688">
    <property type="entry name" value="DNA-BINDING TRANSCRIPTIONAL ACTIVATOR DEVR_DOSR"/>
    <property type="match status" value="1"/>
</dbReference>
<protein>
    <submittedName>
        <fullName evidence="5">DNA-binding CsgD family transcriptional regulator</fullName>
    </submittedName>
</protein>
<reference evidence="5" key="1">
    <citation type="submission" date="2022-03" db="EMBL/GenBank/DDBJ databases">
        <title>Genomic Encyclopedia of Type Strains, Phase III (KMG-III): the genomes of soil and plant-associated and newly described type strains.</title>
        <authorList>
            <person name="Whitman W."/>
        </authorList>
    </citation>
    <scope>NUCLEOTIDE SEQUENCE</scope>
    <source>
        <strain evidence="5">ANL 6-2</strain>
    </source>
</reference>
<dbReference type="GO" id="GO:0003677">
    <property type="term" value="F:DNA binding"/>
    <property type="evidence" value="ECO:0007669"/>
    <property type="project" value="UniProtKB-KW"/>
</dbReference>
<accession>A0AAE3G442</accession>
<dbReference type="Gene3D" id="1.10.10.10">
    <property type="entry name" value="Winged helix-like DNA-binding domain superfamily/Winged helix DNA-binding domain"/>
    <property type="match status" value="1"/>
</dbReference>
<dbReference type="RefSeq" id="WP_253477295.1">
    <property type="nucleotide sequence ID" value="NZ_JALJXV010000004.1"/>
</dbReference>
<name>A0AAE3G442_9GAMM</name>
<sequence length="315" mass="35962">MRQDLSGSVSEFLLHVHDASARLAPEDFQMWTLRELQRHIDFDFAIWGAGDGHDRRLHRASVYNQVETLFQTWEPVKNEDGYADLVIGNTGKTWTLSQVPNVFRTRAYNEHWRLYDAREMLSTMQVDPVTGLHVFVTLSRDRLERRFTEPERRFKNLVTKHLFVAARHNDQAQLGRTGAPAALIDHLGHVHASLPGFIELIVDEWGAAAGRRLPRAAAQDLWQRGHHEALGLHLDAEPAGTRLLVRARRRAALPPSLSRRELEVAWAYANGKSQKMVARELDISPTTVHTHLRRIYQKLGVTDKGALALWLTRHG</sequence>
<evidence type="ECO:0000313" key="6">
    <source>
        <dbReference type="Proteomes" id="UP001205843"/>
    </source>
</evidence>
<dbReference type="InterPro" id="IPR000792">
    <property type="entry name" value="Tscrpt_reg_LuxR_C"/>
</dbReference>
<evidence type="ECO:0000256" key="2">
    <source>
        <dbReference type="ARBA" id="ARBA00023125"/>
    </source>
</evidence>
<dbReference type="SMART" id="SM00421">
    <property type="entry name" value="HTH_LUXR"/>
    <property type="match status" value="1"/>
</dbReference>
<keyword evidence="3" id="KW-0804">Transcription</keyword>
<dbReference type="PRINTS" id="PR00038">
    <property type="entry name" value="HTHLUXR"/>
</dbReference>
<evidence type="ECO:0000256" key="1">
    <source>
        <dbReference type="ARBA" id="ARBA00023015"/>
    </source>
</evidence>
<feature type="domain" description="HTH luxR-type" evidence="4">
    <location>
        <begin position="250"/>
        <end position="315"/>
    </location>
</feature>
<evidence type="ECO:0000256" key="3">
    <source>
        <dbReference type="ARBA" id="ARBA00023163"/>
    </source>
</evidence>
<keyword evidence="2 5" id="KW-0238">DNA-binding</keyword>
<dbReference type="PROSITE" id="PS50043">
    <property type="entry name" value="HTH_LUXR_2"/>
    <property type="match status" value="1"/>
</dbReference>
<dbReference type="GO" id="GO:0006355">
    <property type="term" value="P:regulation of DNA-templated transcription"/>
    <property type="evidence" value="ECO:0007669"/>
    <property type="project" value="InterPro"/>
</dbReference>
<evidence type="ECO:0000259" key="4">
    <source>
        <dbReference type="PROSITE" id="PS50043"/>
    </source>
</evidence>
<dbReference type="PANTHER" id="PTHR44688:SF16">
    <property type="entry name" value="DNA-BINDING TRANSCRIPTIONAL ACTIVATOR DEVR_DOSR"/>
    <property type="match status" value="1"/>
</dbReference>
<dbReference type="AlphaFoldDB" id="A0AAE3G442"/>
<dbReference type="Pfam" id="PF00196">
    <property type="entry name" value="GerE"/>
    <property type="match status" value="1"/>
</dbReference>
<gene>
    <name evidence="5" type="ORF">J2T57_001966</name>
</gene>
<organism evidence="5 6">
    <name type="scientific">Natronocella acetinitrilica</name>
    <dbReference type="NCBI Taxonomy" id="414046"/>
    <lineage>
        <taxon>Bacteria</taxon>
        <taxon>Pseudomonadati</taxon>
        <taxon>Pseudomonadota</taxon>
        <taxon>Gammaproteobacteria</taxon>
        <taxon>Chromatiales</taxon>
        <taxon>Ectothiorhodospiraceae</taxon>
        <taxon>Natronocella</taxon>
    </lineage>
</organism>
<dbReference type="SUPFAM" id="SSF46894">
    <property type="entry name" value="C-terminal effector domain of the bipartite response regulators"/>
    <property type="match status" value="1"/>
</dbReference>
<dbReference type="CDD" id="cd06170">
    <property type="entry name" value="LuxR_C_like"/>
    <property type="match status" value="1"/>
</dbReference>
<keyword evidence="1" id="KW-0805">Transcription regulation</keyword>
<proteinExistence type="predicted"/>
<dbReference type="EMBL" id="JALJXV010000004">
    <property type="protein sequence ID" value="MCP1674828.1"/>
    <property type="molecule type" value="Genomic_DNA"/>
</dbReference>
<evidence type="ECO:0000313" key="5">
    <source>
        <dbReference type="EMBL" id="MCP1674828.1"/>
    </source>
</evidence>